<dbReference type="InterPro" id="IPR001647">
    <property type="entry name" value="HTH_TetR"/>
</dbReference>
<dbReference type="Gene3D" id="1.10.10.60">
    <property type="entry name" value="Homeodomain-like"/>
    <property type="match status" value="1"/>
</dbReference>
<dbReference type="Gene3D" id="1.10.357.10">
    <property type="entry name" value="Tetracycline Repressor, domain 2"/>
    <property type="match status" value="1"/>
</dbReference>
<reference evidence="7" key="1">
    <citation type="submission" date="2016-10" db="EMBL/GenBank/DDBJ databases">
        <authorList>
            <person name="Varghese N."/>
            <person name="Submissions S."/>
        </authorList>
    </citation>
    <scope>NUCLEOTIDE SEQUENCE [LARGE SCALE GENOMIC DNA]</scope>
    <source>
        <strain evidence="7">DSM 17724</strain>
    </source>
</reference>
<keyword evidence="3" id="KW-0804">Transcription</keyword>
<feature type="DNA-binding region" description="H-T-H motif" evidence="4">
    <location>
        <begin position="46"/>
        <end position="65"/>
    </location>
</feature>
<dbReference type="SUPFAM" id="SSF48498">
    <property type="entry name" value="Tetracyclin repressor-like, C-terminal domain"/>
    <property type="match status" value="1"/>
</dbReference>
<dbReference type="PANTHER" id="PTHR47506">
    <property type="entry name" value="TRANSCRIPTIONAL REGULATORY PROTEIN"/>
    <property type="match status" value="1"/>
</dbReference>
<dbReference type="GO" id="GO:0003677">
    <property type="term" value="F:DNA binding"/>
    <property type="evidence" value="ECO:0007669"/>
    <property type="project" value="UniProtKB-UniRule"/>
</dbReference>
<feature type="domain" description="HTH tetR-type" evidence="5">
    <location>
        <begin position="23"/>
        <end position="83"/>
    </location>
</feature>
<dbReference type="PROSITE" id="PS50977">
    <property type="entry name" value="HTH_TETR_2"/>
    <property type="match status" value="1"/>
</dbReference>
<accession>A0A1I0NXS3</accession>
<evidence type="ECO:0000313" key="7">
    <source>
        <dbReference type="Proteomes" id="UP000199469"/>
    </source>
</evidence>
<name>A0A1I0NXS3_9FLAO</name>
<dbReference type="STRING" id="356305.SAMN05421841_0868"/>
<organism evidence="6 7">
    <name type="scientific">Chryseobacterium wanjuense</name>
    <dbReference type="NCBI Taxonomy" id="356305"/>
    <lineage>
        <taxon>Bacteria</taxon>
        <taxon>Pseudomonadati</taxon>
        <taxon>Bacteroidota</taxon>
        <taxon>Flavobacteriia</taxon>
        <taxon>Flavobacteriales</taxon>
        <taxon>Weeksellaceae</taxon>
        <taxon>Chryseobacterium group</taxon>
        <taxon>Chryseobacterium</taxon>
    </lineage>
</organism>
<evidence type="ECO:0000313" key="6">
    <source>
        <dbReference type="EMBL" id="SEW06617.1"/>
    </source>
</evidence>
<dbReference type="PANTHER" id="PTHR47506:SF1">
    <property type="entry name" value="HTH-TYPE TRANSCRIPTIONAL REGULATOR YJDC"/>
    <property type="match status" value="1"/>
</dbReference>
<gene>
    <name evidence="6" type="ORF">SAMN05421841_0868</name>
</gene>
<keyword evidence="1" id="KW-0805">Transcription regulation</keyword>
<dbReference type="AlphaFoldDB" id="A0A1I0NXS3"/>
<dbReference type="InterPro" id="IPR011075">
    <property type="entry name" value="TetR_C"/>
</dbReference>
<dbReference type="InterPro" id="IPR009057">
    <property type="entry name" value="Homeodomain-like_sf"/>
</dbReference>
<dbReference type="Pfam" id="PF00440">
    <property type="entry name" value="TetR_N"/>
    <property type="match status" value="1"/>
</dbReference>
<dbReference type="Pfam" id="PF16925">
    <property type="entry name" value="TetR_C_13"/>
    <property type="match status" value="1"/>
</dbReference>
<dbReference type="EMBL" id="FOIU01000001">
    <property type="protein sequence ID" value="SEW06617.1"/>
    <property type="molecule type" value="Genomic_DNA"/>
</dbReference>
<dbReference type="SUPFAM" id="SSF46689">
    <property type="entry name" value="Homeodomain-like"/>
    <property type="match status" value="1"/>
</dbReference>
<keyword evidence="2 4" id="KW-0238">DNA-binding</keyword>
<evidence type="ECO:0000256" key="1">
    <source>
        <dbReference type="ARBA" id="ARBA00023015"/>
    </source>
</evidence>
<evidence type="ECO:0000256" key="2">
    <source>
        <dbReference type="ARBA" id="ARBA00023125"/>
    </source>
</evidence>
<evidence type="ECO:0000256" key="4">
    <source>
        <dbReference type="PROSITE-ProRule" id="PRU00335"/>
    </source>
</evidence>
<dbReference type="OrthoDB" id="9795242at2"/>
<evidence type="ECO:0000259" key="5">
    <source>
        <dbReference type="PROSITE" id="PS50977"/>
    </source>
</evidence>
<dbReference type="InterPro" id="IPR036271">
    <property type="entry name" value="Tet_transcr_reg_TetR-rel_C_sf"/>
</dbReference>
<dbReference type="Proteomes" id="UP000199469">
    <property type="component" value="Unassembled WGS sequence"/>
</dbReference>
<evidence type="ECO:0000256" key="3">
    <source>
        <dbReference type="ARBA" id="ARBA00023163"/>
    </source>
</evidence>
<sequence length="209" mass="24231">MKRLFQIFLYLCFRKLLMARNIEFNEEVAIQKAMNVFWEKGYYATSMRDLTDAMKINSSSLYNTIGDKHQLFLKCIDHYIEVKKKNLTERIIEGKSPLRILEDFLHDSVTAIANDSNPCMVVKTAFEVAQKDKTVQLLLQKDTTFTHSFLVDLIEKAVASKEMNIHTTPAILADFLISSFSGWYEMYLINKDPQQIKSIAGYIIKQILK</sequence>
<protein>
    <submittedName>
        <fullName evidence="6">Transcriptional regulator, TetR family</fullName>
    </submittedName>
</protein>
<proteinExistence type="predicted"/>
<keyword evidence="7" id="KW-1185">Reference proteome</keyword>